<organism evidence="3 4">
    <name type="scientific">Pseudomonas sessilinigenes</name>
    <dbReference type="NCBI Taxonomy" id="658629"/>
    <lineage>
        <taxon>Bacteria</taxon>
        <taxon>Pseudomonadati</taxon>
        <taxon>Pseudomonadota</taxon>
        <taxon>Gammaproteobacteria</taxon>
        <taxon>Pseudomonadales</taxon>
        <taxon>Pseudomonadaceae</taxon>
        <taxon>Pseudomonas</taxon>
    </lineage>
</organism>
<keyword evidence="3" id="KW-0378">Hydrolase</keyword>
<evidence type="ECO:0000313" key="3">
    <source>
        <dbReference type="EMBL" id="QXH41462.1"/>
    </source>
</evidence>
<keyword evidence="1" id="KW-0472">Membrane</keyword>
<feature type="transmembrane region" description="Helical" evidence="1">
    <location>
        <begin position="138"/>
        <end position="155"/>
    </location>
</feature>
<dbReference type="GO" id="GO:0004190">
    <property type="term" value="F:aspartic-type endopeptidase activity"/>
    <property type="evidence" value="ECO:0007669"/>
    <property type="project" value="UniProtKB-EC"/>
</dbReference>
<keyword evidence="1" id="KW-0812">Transmembrane</keyword>
<dbReference type="EMBL" id="CP077074">
    <property type="protein sequence ID" value="QXH41462.1"/>
    <property type="molecule type" value="Genomic_DNA"/>
</dbReference>
<dbReference type="InterPro" id="IPR000045">
    <property type="entry name" value="Prepilin_IV_endopep_pep"/>
</dbReference>
<keyword evidence="4" id="KW-1185">Reference proteome</keyword>
<keyword evidence="1" id="KW-1133">Transmembrane helix</keyword>
<name>A0ABX8MRD4_9PSED</name>
<dbReference type="Gene3D" id="1.20.120.1220">
    <property type="match status" value="1"/>
</dbReference>
<protein>
    <submittedName>
        <fullName evidence="3">Prepilin peptidase</fullName>
        <ecNumber evidence="3">3.4.23.43</ecNumber>
    </submittedName>
</protein>
<evidence type="ECO:0000313" key="4">
    <source>
        <dbReference type="Proteomes" id="UP000693952"/>
    </source>
</evidence>
<dbReference type="EC" id="3.4.23.43" evidence="3"/>
<evidence type="ECO:0000259" key="2">
    <source>
        <dbReference type="Pfam" id="PF01478"/>
    </source>
</evidence>
<gene>
    <name evidence="3" type="ORF">KSS89_04320</name>
</gene>
<feature type="transmembrane region" description="Helical" evidence="1">
    <location>
        <begin position="29"/>
        <end position="47"/>
    </location>
</feature>
<accession>A0ABX8MRD4</accession>
<reference evidence="3" key="1">
    <citation type="submission" date="2021-06" db="EMBL/GenBank/DDBJ databases">
        <title>Updating the genus Pseudomonas: Description of 43 new species and partition of the Pseudomonas putida group.</title>
        <authorList>
            <person name="Girard L."/>
            <person name="Lood C."/>
            <person name="Vandamme P."/>
            <person name="Rokni-Zadeh H."/>
            <person name="van Noort V."/>
            <person name="Hofte M."/>
            <person name="Lavigne R."/>
            <person name="De Mot R."/>
        </authorList>
    </citation>
    <scope>NUCLEOTIDE SEQUENCE</scope>
    <source>
        <strain evidence="3">CMR12a</strain>
    </source>
</reference>
<feature type="transmembrane region" description="Helical" evidence="1">
    <location>
        <begin position="54"/>
        <end position="71"/>
    </location>
</feature>
<proteinExistence type="predicted"/>
<evidence type="ECO:0000256" key="1">
    <source>
        <dbReference type="SAM" id="Phobius"/>
    </source>
</evidence>
<sequence>MHFLVLWFWLAICALQDLRQRHIANPLTLGAALLAALYLSWTGSSWLGGSVSEAGWAFVLALLLTLPGYAMGKMGAADVKLMAALGLASDIPHLLGTFIGAGLSTALWWLLVSWLKAPRKQELGPPAPEGALNSSKKYPFAPFVLAGMVLTVIVLH</sequence>
<dbReference type="RefSeq" id="WP_124345658.1">
    <property type="nucleotide sequence ID" value="NZ_CP027706.1"/>
</dbReference>
<feature type="domain" description="Prepilin type IV endopeptidase peptidase" evidence="2">
    <location>
        <begin position="4"/>
        <end position="109"/>
    </location>
</feature>
<dbReference type="Proteomes" id="UP000693952">
    <property type="component" value="Chromosome"/>
</dbReference>
<feature type="transmembrane region" description="Helical" evidence="1">
    <location>
        <begin position="91"/>
        <end position="117"/>
    </location>
</feature>
<dbReference type="Pfam" id="PF01478">
    <property type="entry name" value="Peptidase_A24"/>
    <property type="match status" value="1"/>
</dbReference>